<dbReference type="EMBL" id="JAHUTJ010075117">
    <property type="protein sequence ID" value="MED6294009.1"/>
    <property type="molecule type" value="Genomic_DNA"/>
</dbReference>
<reference evidence="1 2" key="1">
    <citation type="submission" date="2021-06" db="EMBL/GenBank/DDBJ databases">
        <authorList>
            <person name="Palmer J.M."/>
        </authorList>
    </citation>
    <scope>NUCLEOTIDE SEQUENCE [LARGE SCALE GENOMIC DNA]</scope>
    <source>
        <strain evidence="1 2">CL_MEX2019</strain>
        <tissue evidence="1">Muscle</tissue>
    </source>
</reference>
<sequence>MAENKTNYQKLFCLSSCNKESEGITDSPKRCQEAVSFLLPSGMNMKELLPCLVAACVSHTAPPKRLECTQTIPPCNQVARPSSRLRHTTQCPLDLLHSCSLKRFT</sequence>
<gene>
    <name evidence="1" type="ORF">CHARACLAT_016533</name>
</gene>
<organism evidence="1 2">
    <name type="scientific">Characodon lateralis</name>
    <dbReference type="NCBI Taxonomy" id="208331"/>
    <lineage>
        <taxon>Eukaryota</taxon>
        <taxon>Metazoa</taxon>
        <taxon>Chordata</taxon>
        <taxon>Craniata</taxon>
        <taxon>Vertebrata</taxon>
        <taxon>Euteleostomi</taxon>
        <taxon>Actinopterygii</taxon>
        <taxon>Neopterygii</taxon>
        <taxon>Teleostei</taxon>
        <taxon>Neoteleostei</taxon>
        <taxon>Acanthomorphata</taxon>
        <taxon>Ovalentaria</taxon>
        <taxon>Atherinomorphae</taxon>
        <taxon>Cyprinodontiformes</taxon>
        <taxon>Goodeidae</taxon>
        <taxon>Characodon</taxon>
    </lineage>
</organism>
<comment type="caution">
    <text evidence="1">The sequence shown here is derived from an EMBL/GenBank/DDBJ whole genome shotgun (WGS) entry which is preliminary data.</text>
</comment>
<protein>
    <submittedName>
        <fullName evidence="1">Uncharacterized protein</fullName>
    </submittedName>
</protein>
<accession>A0ABU7F635</accession>
<dbReference type="Proteomes" id="UP001352852">
    <property type="component" value="Unassembled WGS sequence"/>
</dbReference>
<keyword evidence="2" id="KW-1185">Reference proteome</keyword>
<proteinExistence type="predicted"/>
<name>A0ABU7F635_9TELE</name>
<evidence type="ECO:0000313" key="1">
    <source>
        <dbReference type="EMBL" id="MED6294009.1"/>
    </source>
</evidence>
<evidence type="ECO:0000313" key="2">
    <source>
        <dbReference type="Proteomes" id="UP001352852"/>
    </source>
</evidence>